<name>A0A5C4VUD5_9ACTN</name>
<keyword evidence="3" id="KW-1185">Reference proteome</keyword>
<reference evidence="2 3" key="1">
    <citation type="journal article" date="2016" name="Int. J. Syst. Evol. Microbiol.">
        <title>Nocardioides albidus sp. nov., an actinobacterium isolated from garden soil.</title>
        <authorList>
            <person name="Singh H."/>
            <person name="Du J."/>
            <person name="Trinh H."/>
            <person name="Won K."/>
            <person name="Yang J.E."/>
            <person name="Yin C."/>
            <person name="Kook M."/>
            <person name="Yi T.H."/>
        </authorList>
    </citation>
    <scope>NUCLEOTIDE SEQUENCE [LARGE SCALE GENOMIC DNA]</scope>
    <source>
        <strain evidence="2 3">CCTCC AB 2015297</strain>
    </source>
</reference>
<dbReference type="OrthoDB" id="5121599at2"/>
<dbReference type="RefSeq" id="WP_139623045.1">
    <property type="nucleotide sequence ID" value="NZ_VDMP01000024.1"/>
</dbReference>
<dbReference type="Gene3D" id="2.40.10.10">
    <property type="entry name" value="Trypsin-like serine proteases"/>
    <property type="match status" value="2"/>
</dbReference>
<keyword evidence="1" id="KW-0732">Signal</keyword>
<dbReference type="PANTHER" id="PTHR15462">
    <property type="entry name" value="SERINE PROTEASE"/>
    <property type="match status" value="1"/>
</dbReference>
<dbReference type="InterPro" id="IPR043504">
    <property type="entry name" value="Peptidase_S1_PA_chymotrypsin"/>
</dbReference>
<organism evidence="2 3">
    <name type="scientific">Nocardioides albidus</name>
    <dbReference type="NCBI Taxonomy" id="1517589"/>
    <lineage>
        <taxon>Bacteria</taxon>
        <taxon>Bacillati</taxon>
        <taxon>Actinomycetota</taxon>
        <taxon>Actinomycetes</taxon>
        <taxon>Propionibacteriales</taxon>
        <taxon>Nocardioidaceae</taxon>
        <taxon>Nocardioides</taxon>
    </lineage>
</organism>
<proteinExistence type="predicted"/>
<protein>
    <recommendedName>
        <fullName evidence="4">Trypsin-like peptidase domain-containing protein</fullName>
    </recommendedName>
</protein>
<sequence length="462" mass="48607">MTRRSVRPGRLLTVLLAGMLTVQLTGLVSAPLAAPTPAAAADPPPSPTGGSGAVVAALQHTDVRAYWTAERMRQARPLDLDPSGAVLPAAASTSTTGRSVARAGEGLRSTGKLFFTDGRADYVCSAAAINTPERDLVVTAGHCVNPGGTPVLFGCRAGTYFSSFLFVPGYDHNARPYGTWVGTAAIAQSEWVNRCDDPVARDQALIRVAPVGGFNLVDVVGGNALAWNYPVREDGVRVVGWPAQAPYDGQSRQECVGSTFATQFPETPTDAQMSCPLTGGASGGPWFVRMAGADTGFIFAVTSRRTTSGPSILLATPFDSSIEGLLALAGTGVARPVAGRRVPESAERPPRRQRLRLAASTPWVGYGEAYQLVARTRRVRRIVLQVRTVPGGSWHRIAKARVRGRVTVFTQAPSPGTLAYRVKVRGGSRRSAPVTVTVGPCPVPLDRSPDVVSATRCTSPVG</sequence>
<dbReference type="PROSITE" id="PS00134">
    <property type="entry name" value="TRYPSIN_HIS"/>
    <property type="match status" value="1"/>
</dbReference>
<dbReference type="PANTHER" id="PTHR15462:SF19">
    <property type="entry name" value="PEPTIDASE S1 DOMAIN-CONTAINING PROTEIN"/>
    <property type="match status" value="1"/>
</dbReference>
<evidence type="ECO:0000313" key="3">
    <source>
        <dbReference type="Proteomes" id="UP000313231"/>
    </source>
</evidence>
<dbReference type="Proteomes" id="UP000313231">
    <property type="component" value="Unassembled WGS sequence"/>
</dbReference>
<gene>
    <name evidence="2" type="ORF">FHP29_11770</name>
</gene>
<evidence type="ECO:0000256" key="1">
    <source>
        <dbReference type="ARBA" id="ARBA00022729"/>
    </source>
</evidence>
<dbReference type="InterPro" id="IPR009003">
    <property type="entry name" value="Peptidase_S1_PA"/>
</dbReference>
<dbReference type="InterPro" id="IPR050966">
    <property type="entry name" value="Glutamyl_endopeptidase"/>
</dbReference>
<dbReference type="InterPro" id="IPR018114">
    <property type="entry name" value="TRYPSIN_HIS"/>
</dbReference>
<dbReference type="GO" id="GO:0006508">
    <property type="term" value="P:proteolysis"/>
    <property type="evidence" value="ECO:0007669"/>
    <property type="project" value="InterPro"/>
</dbReference>
<dbReference type="EMBL" id="VDMP01000024">
    <property type="protein sequence ID" value="TNM39554.1"/>
    <property type="molecule type" value="Genomic_DNA"/>
</dbReference>
<dbReference type="AlphaFoldDB" id="A0A5C4VUD5"/>
<comment type="caution">
    <text evidence="2">The sequence shown here is derived from an EMBL/GenBank/DDBJ whole genome shotgun (WGS) entry which is preliminary data.</text>
</comment>
<accession>A0A5C4VUD5</accession>
<dbReference type="SUPFAM" id="SSF50494">
    <property type="entry name" value="Trypsin-like serine proteases"/>
    <property type="match status" value="1"/>
</dbReference>
<evidence type="ECO:0000313" key="2">
    <source>
        <dbReference type="EMBL" id="TNM39554.1"/>
    </source>
</evidence>
<evidence type="ECO:0008006" key="4">
    <source>
        <dbReference type="Google" id="ProtNLM"/>
    </source>
</evidence>
<dbReference type="GO" id="GO:0004252">
    <property type="term" value="F:serine-type endopeptidase activity"/>
    <property type="evidence" value="ECO:0007669"/>
    <property type="project" value="InterPro"/>
</dbReference>